<comment type="caution">
    <text evidence="1">The sequence shown here is derived from an EMBL/GenBank/DDBJ whole genome shotgun (WGS) entry which is preliminary data.</text>
</comment>
<reference evidence="1 2" key="1">
    <citation type="submission" date="2020-02" db="EMBL/GenBank/DDBJ databases">
        <title>Acidophilic actinobacteria isolated from forest soil.</title>
        <authorList>
            <person name="Golinska P."/>
        </authorList>
    </citation>
    <scope>NUCLEOTIDE SEQUENCE [LARGE SCALE GENOMIC DNA]</scope>
    <source>
        <strain evidence="1 2">NL8</strain>
    </source>
</reference>
<sequence length="100" mass="11172">MPQGRLASASAVKVQLEVERLDDLIATLEQEIRSSDLITEDDRQMIWETLDSMERIDRELLEPMGAKRGPVRALVDERTFHPLAAAELSITSAGQELIPS</sequence>
<keyword evidence="2" id="KW-1185">Reference proteome</keyword>
<organism evidence="1 2">
    <name type="scientific">Catenulispora pinistramenti</name>
    <dbReference type="NCBI Taxonomy" id="2705254"/>
    <lineage>
        <taxon>Bacteria</taxon>
        <taxon>Bacillati</taxon>
        <taxon>Actinomycetota</taxon>
        <taxon>Actinomycetes</taxon>
        <taxon>Catenulisporales</taxon>
        <taxon>Catenulisporaceae</taxon>
        <taxon>Catenulispora</taxon>
    </lineage>
</organism>
<accession>A0ABS5KUE8</accession>
<dbReference type="Proteomes" id="UP000730482">
    <property type="component" value="Unassembled WGS sequence"/>
</dbReference>
<name>A0ABS5KUE8_9ACTN</name>
<protein>
    <submittedName>
        <fullName evidence="1">Uncharacterized protein</fullName>
    </submittedName>
</protein>
<evidence type="ECO:0000313" key="2">
    <source>
        <dbReference type="Proteomes" id="UP000730482"/>
    </source>
</evidence>
<dbReference type="EMBL" id="JAAFYZ010000077">
    <property type="protein sequence ID" value="MBS2549629.1"/>
    <property type="molecule type" value="Genomic_DNA"/>
</dbReference>
<gene>
    <name evidence="1" type="ORF">KGQ19_22450</name>
</gene>
<evidence type="ECO:0000313" key="1">
    <source>
        <dbReference type="EMBL" id="MBS2549629.1"/>
    </source>
</evidence>
<proteinExistence type="predicted"/>